<protein>
    <submittedName>
        <fullName evidence="10">HAMP domain-containing protein</fullName>
    </submittedName>
</protein>
<dbReference type="EMBL" id="JAGYPG010000003">
    <property type="protein sequence ID" value="MBS4196711.1"/>
    <property type="molecule type" value="Genomic_DNA"/>
</dbReference>
<evidence type="ECO:0000259" key="9">
    <source>
        <dbReference type="PROSITE" id="PS50885"/>
    </source>
</evidence>
<dbReference type="InterPro" id="IPR003660">
    <property type="entry name" value="HAMP_dom"/>
</dbReference>
<dbReference type="GO" id="GO:0006935">
    <property type="term" value="P:chemotaxis"/>
    <property type="evidence" value="ECO:0007669"/>
    <property type="project" value="UniProtKB-ARBA"/>
</dbReference>
<evidence type="ECO:0000256" key="6">
    <source>
        <dbReference type="PROSITE-ProRule" id="PRU00284"/>
    </source>
</evidence>
<dbReference type="GO" id="GO:0007165">
    <property type="term" value="P:signal transduction"/>
    <property type="evidence" value="ECO:0007669"/>
    <property type="project" value="UniProtKB-KW"/>
</dbReference>
<dbReference type="PANTHER" id="PTHR32089:SF114">
    <property type="entry name" value="METHYL-ACCEPTING CHEMOTAXIS PROTEIN MCPB"/>
    <property type="match status" value="1"/>
</dbReference>
<evidence type="ECO:0000313" key="11">
    <source>
        <dbReference type="Proteomes" id="UP000681414"/>
    </source>
</evidence>
<keyword evidence="4 6" id="KW-0807">Transducer</keyword>
<dbReference type="CDD" id="cd11386">
    <property type="entry name" value="MCP_signal"/>
    <property type="match status" value="1"/>
</dbReference>
<organism evidence="10 11">
    <name type="scientific">Lederbergia citri</name>
    <dbReference type="NCBI Taxonomy" id="2833580"/>
    <lineage>
        <taxon>Bacteria</taxon>
        <taxon>Bacillati</taxon>
        <taxon>Bacillota</taxon>
        <taxon>Bacilli</taxon>
        <taxon>Bacillales</taxon>
        <taxon>Bacillaceae</taxon>
        <taxon>Lederbergia</taxon>
    </lineage>
</organism>
<dbReference type="Pfam" id="PF00672">
    <property type="entry name" value="HAMP"/>
    <property type="match status" value="1"/>
</dbReference>
<dbReference type="CDD" id="cd06225">
    <property type="entry name" value="HAMP"/>
    <property type="match status" value="1"/>
</dbReference>
<evidence type="ECO:0000256" key="7">
    <source>
        <dbReference type="SAM" id="Phobius"/>
    </source>
</evidence>
<dbReference type="SMART" id="SM00283">
    <property type="entry name" value="MA"/>
    <property type="match status" value="1"/>
</dbReference>
<evidence type="ECO:0000259" key="8">
    <source>
        <dbReference type="PROSITE" id="PS50111"/>
    </source>
</evidence>
<dbReference type="SUPFAM" id="SSF58104">
    <property type="entry name" value="Methyl-accepting chemotaxis protein (MCP) signaling domain"/>
    <property type="match status" value="1"/>
</dbReference>
<evidence type="ECO:0000313" key="10">
    <source>
        <dbReference type="EMBL" id="MBS4196711.1"/>
    </source>
</evidence>
<dbReference type="PROSITE" id="PS51257">
    <property type="entry name" value="PROKAR_LIPOPROTEIN"/>
    <property type="match status" value="1"/>
</dbReference>
<feature type="domain" description="HAMP" evidence="9">
    <location>
        <begin position="216"/>
        <end position="268"/>
    </location>
</feature>
<dbReference type="SMART" id="SM00304">
    <property type="entry name" value="HAMP"/>
    <property type="match status" value="1"/>
</dbReference>
<dbReference type="PROSITE" id="PS50111">
    <property type="entry name" value="CHEMOTAXIS_TRANSDUC_2"/>
    <property type="match status" value="1"/>
</dbReference>
<comment type="subcellular location">
    <subcellularLocation>
        <location evidence="1">Cell membrane</location>
    </subcellularLocation>
</comment>
<dbReference type="FunFam" id="1.10.287.950:FF:000001">
    <property type="entry name" value="Methyl-accepting chemotaxis sensory transducer"/>
    <property type="match status" value="1"/>
</dbReference>
<name>A0A942TH76_9BACI</name>
<reference evidence="10 11" key="1">
    <citation type="submission" date="2021-05" db="EMBL/GenBank/DDBJ databases">
        <title>Novel Bacillus species.</title>
        <authorList>
            <person name="Liu G."/>
        </authorList>
    </citation>
    <scope>NUCLEOTIDE SEQUENCE [LARGE SCALE GENOMIC DNA]</scope>
    <source>
        <strain evidence="11">FJAT-49780</strain>
    </source>
</reference>
<dbReference type="PROSITE" id="PS50885">
    <property type="entry name" value="HAMP"/>
    <property type="match status" value="1"/>
</dbReference>
<proteinExistence type="inferred from homology"/>
<dbReference type="Proteomes" id="UP000681414">
    <property type="component" value="Unassembled WGS sequence"/>
</dbReference>
<dbReference type="Pfam" id="PF00015">
    <property type="entry name" value="MCPsignal"/>
    <property type="match status" value="1"/>
</dbReference>
<dbReference type="PANTHER" id="PTHR32089">
    <property type="entry name" value="METHYL-ACCEPTING CHEMOTAXIS PROTEIN MCPB"/>
    <property type="match status" value="1"/>
</dbReference>
<keyword evidence="7" id="KW-1133">Transmembrane helix</keyword>
<feature type="transmembrane region" description="Helical" evidence="7">
    <location>
        <begin position="196"/>
        <end position="215"/>
    </location>
</feature>
<keyword evidence="3 7" id="KW-0472">Membrane</keyword>
<evidence type="ECO:0000256" key="3">
    <source>
        <dbReference type="ARBA" id="ARBA00023136"/>
    </source>
</evidence>
<dbReference type="GO" id="GO:0005886">
    <property type="term" value="C:plasma membrane"/>
    <property type="evidence" value="ECO:0007669"/>
    <property type="project" value="UniProtKB-SubCell"/>
</dbReference>
<sequence>MKNSLKLKMVIVFSVLLLTSCLLISAIVYNSTMDFVKESVGEQASKIVEKATTVIDIDRYKELSIDSPETSYYGELREELNKIRELNQLEYLYTMTRVQNGSNYDYYYLVDGQPIGSEDASVLGEKEEGASSFPALRRAFETGNVEYEISKDPEYGPLISVYVPIKTETGDILGIMGADLDAAQVYDGMASNQIKLMIITFIILALGLLIAYFFADYLTKPIKRLTEQVEHVGKGDLSVDIETNRKDEIGMLTKAFQEMVADLKGVINGINTNSIQLINTSNQLLTNSEKVSEASHQISTSIQEVSESVYTQYKSSEESSTTLEQMSNGIQKIASASANVFDLSSTSLDHANGGKSKIHDVINQMNIINQSVSDSSIAIKMLEGQSEDISSIIKMIRDISAQTNLLALNAAIEAARAGESGKGFAVVADEVRKLAEQSEQSTNSIAALIEKMNENTSRTVEAMTIVTRNVEAGIQIVEETGNSFENIVESIHRVSSQIKEVSETSTEMSAFSEEVAAAVEETTMSASQAADNTKTVVDRTVEQESHINDITAAITNLTKMAKDLDELVKKFVLK</sequence>
<evidence type="ECO:0000256" key="4">
    <source>
        <dbReference type="ARBA" id="ARBA00023224"/>
    </source>
</evidence>
<evidence type="ECO:0000256" key="5">
    <source>
        <dbReference type="ARBA" id="ARBA00029447"/>
    </source>
</evidence>
<gene>
    <name evidence="10" type="ORF">KHA97_16800</name>
</gene>
<accession>A0A942TH76</accession>
<dbReference type="Gene3D" id="6.10.340.10">
    <property type="match status" value="1"/>
</dbReference>
<evidence type="ECO:0000256" key="2">
    <source>
        <dbReference type="ARBA" id="ARBA00022475"/>
    </source>
</evidence>
<evidence type="ECO:0000256" key="1">
    <source>
        <dbReference type="ARBA" id="ARBA00004236"/>
    </source>
</evidence>
<keyword evidence="2" id="KW-1003">Cell membrane</keyword>
<comment type="caution">
    <text evidence="10">The sequence shown here is derived from an EMBL/GenBank/DDBJ whole genome shotgun (WGS) entry which is preliminary data.</text>
</comment>
<comment type="similarity">
    <text evidence="5">Belongs to the methyl-accepting chemotaxis (MCP) protein family.</text>
</comment>
<dbReference type="InterPro" id="IPR004089">
    <property type="entry name" value="MCPsignal_dom"/>
</dbReference>
<dbReference type="AlphaFoldDB" id="A0A942TH76"/>
<dbReference type="Gene3D" id="1.10.287.950">
    <property type="entry name" value="Methyl-accepting chemotaxis protein"/>
    <property type="match status" value="1"/>
</dbReference>
<keyword evidence="7" id="KW-0812">Transmembrane</keyword>
<keyword evidence="11" id="KW-1185">Reference proteome</keyword>
<dbReference type="RefSeq" id="WP_213125934.1">
    <property type="nucleotide sequence ID" value="NZ_JAGYPG010000003.1"/>
</dbReference>
<feature type="domain" description="Methyl-accepting transducer" evidence="8">
    <location>
        <begin position="287"/>
        <end position="523"/>
    </location>
</feature>